<comment type="caution">
    <text evidence="1">The sequence shown here is derived from an EMBL/GenBank/DDBJ whole genome shotgun (WGS) entry which is preliminary data.</text>
</comment>
<keyword evidence="2" id="KW-1185">Reference proteome</keyword>
<reference evidence="1" key="1">
    <citation type="submission" date="2019-08" db="EMBL/GenBank/DDBJ databases">
        <title>Genomic characterization of a novel candidate phylum (ARYD3) from a high temperature, high salinity tertiary oil reservoir in north central Oklahoma, USA.</title>
        <authorList>
            <person name="Youssef N.H."/>
            <person name="Yadav A."/>
            <person name="Elshahed M.S."/>
        </authorList>
    </citation>
    <scope>NUCLEOTIDE SEQUENCE [LARGE SCALE GENOMIC DNA]</scope>
    <source>
        <strain evidence="1">ARYD3</strain>
    </source>
</reference>
<dbReference type="Pfam" id="PF12675">
    <property type="entry name" value="DUF3795"/>
    <property type="match status" value="1"/>
</dbReference>
<proteinExistence type="predicted"/>
<accession>A0A5D0MDA5</accession>
<protein>
    <submittedName>
        <fullName evidence="1">DUF3795 domain-containing protein</fullName>
    </submittedName>
</protein>
<evidence type="ECO:0000313" key="2">
    <source>
        <dbReference type="Proteomes" id="UP000324143"/>
    </source>
</evidence>
<sequence>IMKKMLSYCGIKCHNCPVYRASKIKNNYKKEKLARKWSERGYPLHASDINCPGCKADNKSVPPFVLKCNIRECAEYKNINYCSDCSEYPCQKSDMLYLQIPSTKENLARQKKHSHTSKK</sequence>
<name>A0A5D0MDA5_9BACT</name>
<feature type="non-terminal residue" evidence="1">
    <location>
        <position position="1"/>
    </location>
</feature>
<organism evidence="1 2">
    <name type="scientific">Candidatus Mcinerneyibacterium aminivorans</name>
    <dbReference type="NCBI Taxonomy" id="2703815"/>
    <lineage>
        <taxon>Bacteria</taxon>
        <taxon>Candidatus Macinerneyibacteriota</taxon>
        <taxon>Candidatus Mcinerneyibacteria</taxon>
        <taxon>Candidatus Mcinerneyibacteriales</taxon>
        <taxon>Candidatus Mcinerneyibacteriaceae</taxon>
        <taxon>Candidatus Mcinerneyibacterium</taxon>
    </lineage>
</organism>
<gene>
    <name evidence="1" type="ORF">FXF47_02750</name>
</gene>
<evidence type="ECO:0000313" key="1">
    <source>
        <dbReference type="EMBL" id="TYB31707.1"/>
    </source>
</evidence>
<dbReference type="Proteomes" id="UP000324143">
    <property type="component" value="Unassembled WGS sequence"/>
</dbReference>
<dbReference type="AlphaFoldDB" id="A0A5D0MDA5"/>
<dbReference type="EMBL" id="VSIX01000030">
    <property type="protein sequence ID" value="TYB31707.1"/>
    <property type="molecule type" value="Genomic_DNA"/>
</dbReference>
<dbReference type="InterPro" id="IPR024227">
    <property type="entry name" value="DUF3795"/>
</dbReference>